<comment type="caution">
    <text evidence="8">The sequence shown here is derived from an EMBL/GenBank/DDBJ whole genome shotgun (WGS) entry which is preliminary data.</text>
</comment>
<comment type="subcellular location">
    <subcellularLocation>
        <location evidence="1">Cell membrane</location>
        <topology evidence="1">Multi-pass membrane protein</topology>
    </subcellularLocation>
</comment>
<feature type="transmembrane region" description="Helical" evidence="6">
    <location>
        <begin position="272"/>
        <end position="296"/>
    </location>
</feature>
<evidence type="ECO:0000256" key="1">
    <source>
        <dbReference type="ARBA" id="ARBA00004651"/>
    </source>
</evidence>
<feature type="compositionally biased region" description="Gly residues" evidence="5">
    <location>
        <begin position="548"/>
        <end position="631"/>
    </location>
</feature>
<evidence type="ECO:0000256" key="3">
    <source>
        <dbReference type="ARBA" id="ARBA00022989"/>
    </source>
</evidence>
<proteinExistence type="predicted"/>
<dbReference type="Gene3D" id="1.20.1720.10">
    <property type="entry name" value="Multidrug resistance protein D"/>
    <property type="match status" value="1"/>
</dbReference>
<accession>A0ABU1XQ01</accession>
<feature type="transmembrane region" description="Helical" evidence="6">
    <location>
        <begin position="168"/>
        <end position="188"/>
    </location>
</feature>
<feature type="transmembrane region" description="Helical" evidence="6">
    <location>
        <begin position="112"/>
        <end position="132"/>
    </location>
</feature>
<keyword evidence="4 6" id="KW-0472">Membrane</keyword>
<keyword evidence="3 6" id="KW-1133">Transmembrane helix</keyword>
<evidence type="ECO:0000256" key="4">
    <source>
        <dbReference type="ARBA" id="ARBA00023136"/>
    </source>
</evidence>
<evidence type="ECO:0000313" key="9">
    <source>
        <dbReference type="Proteomes" id="UP001251217"/>
    </source>
</evidence>
<feature type="transmembrane region" description="Helical" evidence="6">
    <location>
        <begin position="337"/>
        <end position="355"/>
    </location>
</feature>
<evidence type="ECO:0000256" key="6">
    <source>
        <dbReference type="SAM" id="Phobius"/>
    </source>
</evidence>
<dbReference type="Pfam" id="PF07690">
    <property type="entry name" value="MFS_1"/>
    <property type="match status" value="1"/>
</dbReference>
<feature type="transmembrane region" description="Helical" evidence="6">
    <location>
        <begin position="477"/>
        <end position="496"/>
    </location>
</feature>
<evidence type="ECO:0000256" key="5">
    <source>
        <dbReference type="SAM" id="MobiDB-lite"/>
    </source>
</evidence>
<dbReference type="Proteomes" id="UP001251217">
    <property type="component" value="Unassembled WGS sequence"/>
</dbReference>
<dbReference type="InterPro" id="IPR011701">
    <property type="entry name" value="MFS"/>
</dbReference>
<evidence type="ECO:0000313" key="8">
    <source>
        <dbReference type="EMBL" id="MDR7172642.1"/>
    </source>
</evidence>
<keyword evidence="2 6" id="KW-0812">Transmembrane</keyword>
<reference evidence="8 9" key="1">
    <citation type="submission" date="2023-07" db="EMBL/GenBank/DDBJ databases">
        <title>Sorghum-associated microbial communities from plants grown in Nebraska, USA.</title>
        <authorList>
            <person name="Schachtman D."/>
        </authorList>
    </citation>
    <scope>NUCLEOTIDE SEQUENCE [LARGE SCALE GENOMIC DNA]</scope>
    <source>
        <strain evidence="8 9">4272</strain>
    </source>
</reference>
<feature type="region of interest" description="Disordered" evidence="5">
    <location>
        <begin position="548"/>
        <end position="652"/>
    </location>
</feature>
<dbReference type="Gene3D" id="1.20.1250.20">
    <property type="entry name" value="MFS general substrate transporter like domains"/>
    <property type="match status" value="1"/>
</dbReference>
<dbReference type="CDD" id="cd17321">
    <property type="entry name" value="MFS_MMR_MDR_like"/>
    <property type="match status" value="1"/>
</dbReference>
<evidence type="ECO:0000259" key="7">
    <source>
        <dbReference type="PROSITE" id="PS50850"/>
    </source>
</evidence>
<gene>
    <name evidence="8" type="ORF">J2W56_006407</name>
</gene>
<feature type="transmembrane region" description="Helical" evidence="6">
    <location>
        <begin position="81"/>
        <end position="100"/>
    </location>
</feature>
<feature type="transmembrane region" description="Helical" evidence="6">
    <location>
        <begin position="405"/>
        <end position="422"/>
    </location>
</feature>
<feature type="transmembrane region" description="Helical" evidence="6">
    <location>
        <begin position="302"/>
        <end position="325"/>
    </location>
</feature>
<dbReference type="PROSITE" id="PS50850">
    <property type="entry name" value="MFS"/>
    <property type="match status" value="1"/>
</dbReference>
<feature type="domain" description="Major facilitator superfamily (MFS) profile" evidence="7">
    <location>
        <begin position="16"/>
        <end position="500"/>
    </location>
</feature>
<dbReference type="InterPro" id="IPR036259">
    <property type="entry name" value="MFS_trans_sf"/>
</dbReference>
<feature type="transmembrane region" description="Helical" evidence="6">
    <location>
        <begin position="139"/>
        <end position="162"/>
    </location>
</feature>
<evidence type="ECO:0000256" key="2">
    <source>
        <dbReference type="ARBA" id="ARBA00022692"/>
    </source>
</evidence>
<name>A0ABU1XQ01_9NOCA</name>
<feature type="transmembrane region" description="Helical" evidence="6">
    <location>
        <begin position="232"/>
        <end position="251"/>
    </location>
</feature>
<dbReference type="PANTHER" id="PTHR42718:SF42">
    <property type="entry name" value="EXPORT PROTEIN"/>
    <property type="match status" value="1"/>
</dbReference>
<sequence>MNATMTELVPVRTRWVIVVSCLAVALVVASMAALYTALPQIASATGATQSQLTWIIDGYTLALACLVLPAGALGDRYGRRIVMIIGLAVFAIASAIPLVVHGPEWLIGSRAIAGVGAALVMPSTLSLLTAGVEPDRRNVAVGIWAGTVGGGAVIGILGSGVLLWRWSWLSITLAMAISGAILAVAACTVPESQDGERARFDPWGAVSGAAAVGLIVIAALEAPQRGWTDPMVLGAVVAGLAVGAAFIVIELRAEQPLLDVRLFAGRGFGTGTLSVAVQFLVSFGLFMVIVQFFQLILGYSPLLSAVAMAPMIVPMVGLSVIAPWLAQRFGLRLPTTVGLVVVGVGLLCLSRLTSVSTFVDVLWPLLIMSTGLGLAAAPATAAIVDGAPADKQGVAAAVNDAAREMGAALGIALAGSVLAAGYSHRIAEIADRIPEPIRGPVTGSLAGALAVTERIGPQANPLAEQAKSAFAHGLNQATLVLGVVTLVVAAILGVWAPSRARSAAGSAAAGSAAAGSAGAGSVGAGPGGGGSAGGGSVGGGSVGAGPGGGGSAGGGSVGGGSAGAGSAGAGSGGGGSVGAGPGDGGPGGGGSVGGGSGGAGSGGGGSVGGGSGGAGSGGAGSVGAGSGGAESGGVESAGTESAVESSAGAERR</sequence>
<dbReference type="InterPro" id="IPR020846">
    <property type="entry name" value="MFS_dom"/>
</dbReference>
<feature type="transmembrane region" description="Helical" evidence="6">
    <location>
        <begin position="361"/>
        <end position="384"/>
    </location>
</feature>
<feature type="transmembrane region" description="Helical" evidence="6">
    <location>
        <begin position="200"/>
        <end position="220"/>
    </location>
</feature>
<dbReference type="PANTHER" id="PTHR42718">
    <property type="entry name" value="MAJOR FACILITATOR SUPERFAMILY MULTIDRUG TRANSPORTER MFSC"/>
    <property type="match status" value="1"/>
</dbReference>
<dbReference type="SUPFAM" id="SSF103473">
    <property type="entry name" value="MFS general substrate transporter"/>
    <property type="match status" value="1"/>
</dbReference>
<organism evidence="8 9">
    <name type="scientific">Nocardia kruczakiae</name>
    <dbReference type="NCBI Taxonomy" id="261477"/>
    <lineage>
        <taxon>Bacteria</taxon>
        <taxon>Bacillati</taxon>
        <taxon>Actinomycetota</taxon>
        <taxon>Actinomycetes</taxon>
        <taxon>Mycobacteriales</taxon>
        <taxon>Nocardiaceae</taxon>
        <taxon>Nocardia</taxon>
    </lineage>
</organism>
<dbReference type="EMBL" id="JAVDWW010000013">
    <property type="protein sequence ID" value="MDR7172642.1"/>
    <property type="molecule type" value="Genomic_DNA"/>
</dbReference>
<protein>
    <submittedName>
        <fullName evidence="8">EmrB/QacA subfamily drug resistance transporter</fullName>
    </submittedName>
</protein>
<feature type="transmembrane region" description="Helical" evidence="6">
    <location>
        <begin position="54"/>
        <end position="74"/>
    </location>
</feature>
<keyword evidence="9" id="KW-1185">Reference proteome</keyword>